<keyword evidence="3" id="KW-1133">Transmembrane helix</keyword>
<keyword evidence="3" id="KW-0472">Membrane</keyword>
<evidence type="ECO:0000256" key="3">
    <source>
        <dbReference type="SAM" id="Phobius"/>
    </source>
</evidence>
<dbReference type="RefSeq" id="XP_065652088.1">
    <property type="nucleotide sequence ID" value="XM_065796016.1"/>
</dbReference>
<dbReference type="SUPFAM" id="SSF53474">
    <property type="entry name" value="alpha/beta-Hydrolases"/>
    <property type="match status" value="1"/>
</dbReference>
<protein>
    <recommendedName>
        <fullName evidence="1">Protein ABHD13</fullName>
    </recommendedName>
    <alternativeName>
        <fullName evidence="2">Alpha/beta hydrolase domain-containing protein 13</fullName>
    </alternativeName>
</protein>
<evidence type="ECO:0000313" key="5">
    <source>
        <dbReference type="Proteomes" id="UP001652625"/>
    </source>
</evidence>
<organism evidence="5 6">
    <name type="scientific">Hydra vulgaris</name>
    <name type="common">Hydra</name>
    <name type="synonym">Hydra attenuata</name>
    <dbReference type="NCBI Taxonomy" id="6087"/>
    <lineage>
        <taxon>Eukaryota</taxon>
        <taxon>Metazoa</taxon>
        <taxon>Cnidaria</taxon>
        <taxon>Hydrozoa</taxon>
        <taxon>Hydroidolina</taxon>
        <taxon>Anthoathecata</taxon>
        <taxon>Aplanulata</taxon>
        <taxon>Hydridae</taxon>
        <taxon>Hydra</taxon>
    </lineage>
</organism>
<keyword evidence="3" id="KW-0812">Transmembrane</keyword>
<feature type="transmembrane region" description="Helical" evidence="3">
    <location>
        <begin position="60"/>
        <end position="81"/>
    </location>
</feature>
<evidence type="ECO:0000256" key="1">
    <source>
        <dbReference type="ARBA" id="ARBA00040125"/>
    </source>
</evidence>
<keyword evidence="5" id="KW-1185">Reference proteome</keyword>
<accession>A0ABM4BSF9</accession>
<dbReference type="PANTHER" id="PTHR12277:SF81">
    <property type="entry name" value="PROTEIN ABHD13"/>
    <property type="match status" value="1"/>
</dbReference>
<dbReference type="Gene3D" id="3.40.50.1820">
    <property type="entry name" value="alpha/beta hydrolase"/>
    <property type="match status" value="1"/>
</dbReference>
<proteinExistence type="predicted"/>
<reference evidence="6" key="1">
    <citation type="submission" date="2025-08" db="UniProtKB">
        <authorList>
            <consortium name="RefSeq"/>
        </authorList>
    </citation>
    <scope>IDENTIFICATION</scope>
</reference>
<dbReference type="GeneID" id="100206649"/>
<dbReference type="InterPro" id="IPR000073">
    <property type="entry name" value="AB_hydrolase_1"/>
</dbReference>
<dbReference type="Pfam" id="PF00561">
    <property type="entry name" value="Abhydrolase_1"/>
    <property type="match status" value="1"/>
</dbReference>
<gene>
    <name evidence="6" type="primary">LOC100206649</name>
</gene>
<feature type="domain" description="AB hydrolase-1" evidence="4">
    <location>
        <begin position="138"/>
        <end position="226"/>
    </location>
</feature>
<dbReference type="InterPro" id="IPR029058">
    <property type="entry name" value="AB_hydrolase_fold"/>
</dbReference>
<dbReference type="Proteomes" id="UP001652625">
    <property type="component" value="Chromosome 04"/>
</dbReference>
<evidence type="ECO:0000256" key="2">
    <source>
        <dbReference type="ARBA" id="ARBA00042701"/>
    </source>
</evidence>
<evidence type="ECO:0000313" key="6">
    <source>
        <dbReference type="RefSeq" id="XP_065652088.1"/>
    </source>
</evidence>
<name>A0ABM4BSF9_HYDVU</name>
<evidence type="ECO:0000259" key="4">
    <source>
        <dbReference type="Pfam" id="PF00561"/>
    </source>
</evidence>
<dbReference type="PANTHER" id="PTHR12277">
    <property type="entry name" value="ALPHA/BETA HYDROLASE DOMAIN-CONTAINING PROTEIN"/>
    <property type="match status" value="1"/>
</dbReference>
<sequence>MVITFCSTMENHTINEKRNSLKRSGFRSIETIGRLVLSLIIRFWKACSVAMLFIFLLYWLYGGIITVFLLSAAFVGAFYHYQDALLYFPDQPENSRIYVQSPRYLGVPYENLYIKTRDGITLNAIFLKQSGSRLNIAPTIIMLHGNAGNIGHRFSLAQLLYMYTGSNIFLLDYRGYGKSDGMPSEKGFELDAIAAIEYLLSHSDIDHNKLVLYGSSLGGAVTFAVAFYKKYMNLLFAIIVENTFTSIPDMARHLFILVNKLPSWCYKNKFPSIDRVAVITTPTLFLSGLADQLVPPKQMVQLYNSSGACLKRIERFDAGSHNDTWQCNGYMDSINNFLNEVYEARKNGLIAYSCYRQTNEDDIDTIIDL</sequence>